<sequence length="48" mass="5164">MLIATRPGKMPCSFQRLTVAKTSRITTRPKCSIKPAFSATGMKAPGLI</sequence>
<proteinExistence type="predicted"/>
<dbReference type="Proteomes" id="UP000044806">
    <property type="component" value="Unassembled WGS sequence"/>
</dbReference>
<organism evidence="1 2">
    <name type="scientific">Vibrio cholerae</name>
    <dbReference type="NCBI Taxonomy" id="666"/>
    <lineage>
        <taxon>Bacteria</taxon>
        <taxon>Pseudomonadati</taxon>
        <taxon>Pseudomonadota</taxon>
        <taxon>Gammaproteobacteria</taxon>
        <taxon>Vibrionales</taxon>
        <taxon>Vibrionaceae</taxon>
        <taxon>Vibrio</taxon>
    </lineage>
</organism>
<evidence type="ECO:0000313" key="1">
    <source>
        <dbReference type="EMBL" id="CSA94029.1"/>
    </source>
</evidence>
<gene>
    <name evidence="1" type="ORF">ERS013165_02842</name>
</gene>
<dbReference type="EMBL" id="CWOW01000016">
    <property type="protein sequence ID" value="CSA94029.1"/>
    <property type="molecule type" value="Genomic_DNA"/>
</dbReference>
<protein>
    <submittedName>
        <fullName evidence="1">Uncharacterized protein</fullName>
    </submittedName>
</protein>
<name>A0A655RCS9_VIBCL</name>
<accession>A0A655RCS9</accession>
<evidence type="ECO:0000313" key="2">
    <source>
        <dbReference type="Proteomes" id="UP000044806"/>
    </source>
</evidence>
<dbReference type="AlphaFoldDB" id="A0A655RCS9"/>
<reference evidence="1 2" key="1">
    <citation type="submission" date="2015-07" db="EMBL/GenBank/DDBJ databases">
        <authorList>
            <consortium name="Pathogen Informatics"/>
        </authorList>
    </citation>
    <scope>NUCLEOTIDE SEQUENCE [LARGE SCALE GENOMIC DNA]</scope>
    <source>
        <strain evidence="1 2">A51</strain>
    </source>
</reference>